<comment type="caution">
    <text evidence="5">The sequence shown here is derived from an EMBL/GenBank/DDBJ whole genome shotgun (WGS) entry which is preliminary data.</text>
</comment>
<dbReference type="EMBL" id="JACSNX010000019">
    <property type="protein sequence ID" value="MBM6851933.1"/>
    <property type="molecule type" value="Genomic_DNA"/>
</dbReference>
<dbReference type="PANTHER" id="PTHR35788:SF1">
    <property type="entry name" value="EXPORTED PROTEIN"/>
    <property type="match status" value="1"/>
</dbReference>
<feature type="compositionally biased region" description="Low complexity" evidence="2">
    <location>
        <begin position="559"/>
        <end position="592"/>
    </location>
</feature>
<dbReference type="Pfam" id="PF04294">
    <property type="entry name" value="VanW"/>
    <property type="match status" value="1"/>
</dbReference>
<evidence type="ECO:0000313" key="6">
    <source>
        <dbReference type="Proteomes" id="UP000719500"/>
    </source>
</evidence>
<dbReference type="Proteomes" id="UP000719500">
    <property type="component" value="Unassembled WGS sequence"/>
</dbReference>
<keyword evidence="3" id="KW-0472">Membrane</keyword>
<protein>
    <submittedName>
        <fullName evidence="5">VanW family protein</fullName>
    </submittedName>
</protein>
<dbReference type="InterPro" id="IPR007391">
    <property type="entry name" value="Vancomycin_resist_VanW"/>
</dbReference>
<keyword evidence="3" id="KW-1133">Transmembrane helix</keyword>
<evidence type="ECO:0000259" key="4">
    <source>
        <dbReference type="PROSITE" id="PS51109"/>
    </source>
</evidence>
<evidence type="ECO:0000313" key="5">
    <source>
        <dbReference type="EMBL" id="MBM6851933.1"/>
    </source>
</evidence>
<keyword evidence="1" id="KW-0732">Signal</keyword>
<gene>
    <name evidence="5" type="ORF">H9X91_10850</name>
</gene>
<accession>A0ABS2FX75</accession>
<sequence length="635" mass="68047">MEPNTNEATAPKRLKTGGRKPLIIIGAIVVVLAAAYVALCAYANSLDTFYPNTTINGVDVAGLTPEQAAERLRQEVPAETVEFYLPRTDETGDGESAPEEVTLYEETPAAESTYRELGVTEDLDYETSAQFAFDTTQGRSSFLAKGGEYLACLIGADGRLSVVQEPEEAVFQAKMKELSEQFSREAQDASYEVTENAIQITKARNGLSVSAAGLTESVQARWNGTGDGEAVGILVDSAQILPAKTLTAQEIYDDCSGVVKNASYDKETGTIVPEEAGADFDVAEAQRLLDAAEPGETVTVPAQVELPAVTAEELEQVLFRDVLGEARTHVGGTSARRSNVKLSAASINEYVMNSGDVFSYNEVVGQRTAARGYQAAPAYVQGETVDEIGGGICQTSSTLYLACLRSNLEITERYAHRYVPAYITAGMDATVSWGGPDYKFTNNSLYPIKIVTRYENNYLTVQILGTNVDGTSVKMTNEWLSTTPYETVYEDDPTLAPGTEQVKTTPYTGYKYRTYRNVYDADGKLISSTYEATSDYKSRNKVILRGPAVETAGGDAQLPDGTTDPADPTTPTEPTEPQDPNVPAEPAEPAAPDDGWTIQTPEQGGQQAADQAGGTGASGETGTSADVLPQDEPFV</sequence>
<proteinExistence type="predicted"/>
<keyword evidence="6" id="KW-1185">Reference proteome</keyword>
<dbReference type="PROSITE" id="PS51109">
    <property type="entry name" value="G5"/>
    <property type="match status" value="1"/>
</dbReference>
<evidence type="ECO:0000256" key="1">
    <source>
        <dbReference type="ARBA" id="ARBA00022729"/>
    </source>
</evidence>
<keyword evidence="3" id="KW-0812">Transmembrane</keyword>
<dbReference type="InterPro" id="IPR052913">
    <property type="entry name" value="Glycopeptide_resist_protein"/>
</dbReference>
<feature type="compositionally biased region" description="Low complexity" evidence="2">
    <location>
        <begin position="603"/>
        <end position="612"/>
    </location>
</feature>
<dbReference type="InterPro" id="IPR011098">
    <property type="entry name" value="G5_dom"/>
</dbReference>
<dbReference type="PANTHER" id="PTHR35788">
    <property type="entry name" value="EXPORTED PROTEIN-RELATED"/>
    <property type="match status" value="1"/>
</dbReference>
<feature type="transmembrane region" description="Helical" evidence="3">
    <location>
        <begin position="22"/>
        <end position="44"/>
    </location>
</feature>
<name>A0ABS2FX75_9FIRM</name>
<dbReference type="Pfam" id="PF07501">
    <property type="entry name" value="G5"/>
    <property type="match status" value="1"/>
</dbReference>
<evidence type="ECO:0000256" key="3">
    <source>
        <dbReference type="SAM" id="Phobius"/>
    </source>
</evidence>
<evidence type="ECO:0000256" key="2">
    <source>
        <dbReference type="SAM" id="MobiDB-lite"/>
    </source>
</evidence>
<dbReference type="SMART" id="SM01208">
    <property type="entry name" value="G5"/>
    <property type="match status" value="1"/>
</dbReference>
<feature type="domain" description="G5" evidence="4">
    <location>
        <begin position="468"/>
        <end position="549"/>
    </location>
</feature>
<feature type="region of interest" description="Disordered" evidence="2">
    <location>
        <begin position="550"/>
        <end position="635"/>
    </location>
</feature>
<dbReference type="RefSeq" id="WP_204805010.1">
    <property type="nucleotide sequence ID" value="NZ_JACSNX010000019.1"/>
</dbReference>
<organism evidence="5 6">
    <name type="scientific">Oscillibacter valericigenes</name>
    <dbReference type="NCBI Taxonomy" id="351091"/>
    <lineage>
        <taxon>Bacteria</taxon>
        <taxon>Bacillati</taxon>
        <taxon>Bacillota</taxon>
        <taxon>Clostridia</taxon>
        <taxon>Eubacteriales</taxon>
        <taxon>Oscillospiraceae</taxon>
        <taxon>Oscillibacter</taxon>
    </lineage>
</organism>
<reference evidence="5 6" key="1">
    <citation type="journal article" date="2021" name="Sci. Rep.">
        <title>The distribution of antibiotic resistance genes in chicken gut microbiota commensals.</title>
        <authorList>
            <person name="Juricova H."/>
            <person name="Matiasovicova J."/>
            <person name="Kubasova T."/>
            <person name="Cejkova D."/>
            <person name="Rychlik I."/>
        </authorList>
    </citation>
    <scope>NUCLEOTIDE SEQUENCE [LARGE SCALE GENOMIC DNA]</scope>
    <source>
        <strain evidence="5 6">An411</strain>
    </source>
</reference>
<dbReference type="Gene3D" id="2.20.230.10">
    <property type="entry name" value="Resuscitation-promoting factor rpfb"/>
    <property type="match status" value="1"/>
</dbReference>